<organism evidence="12 13">
    <name type="scientific">Steinernema carpocapsae</name>
    <name type="common">Entomopathogenic nematode</name>
    <dbReference type="NCBI Taxonomy" id="34508"/>
    <lineage>
        <taxon>Eukaryota</taxon>
        <taxon>Metazoa</taxon>
        <taxon>Ecdysozoa</taxon>
        <taxon>Nematoda</taxon>
        <taxon>Chromadorea</taxon>
        <taxon>Rhabditida</taxon>
        <taxon>Tylenchina</taxon>
        <taxon>Panagrolaimomorpha</taxon>
        <taxon>Strongyloidoidea</taxon>
        <taxon>Steinernematidae</taxon>
        <taxon>Steinernema</taxon>
    </lineage>
</organism>
<proteinExistence type="inferred from homology"/>
<evidence type="ECO:0000256" key="1">
    <source>
        <dbReference type="ARBA" id="ARBA00004123"/>
    </source>
</evidence>
<keyword evidence="13" id="KW-1185">Reference proteome</keyword>
<dbReference type="GO" id="GO:0008270">
    <property type="term" value="F:zinc ion binding"/>
    <property type="evidence" value="ECO:0007669"/>
    <property type="project" value="UniProtKB-KW"/>
</dbReference>
<evidence type="ECO:0000256" key="4">
    <source>
        <dbReference type="ARBA" id="ARBA00022771"/>
    </source>
</evidence>
<dbReference type="EMBL" id="AZBU02000013">
    <property type="protein sequence ID" value="TKR58837.1"/>
    <property type="molecule type" value="Genomic_DNA"/>
</dbReference>
<dbReference type="CDD" id="cd06916">
    <property type="entry name" value="NR_DBD_like"/>
    <property type="match status" value="1"/>
</dbReference>
<dbReference type="SUPFAM" id="SSF48508">
    <property type="entry name" value="Nuclear receptor ligand-binding domain"/>
    <property type="match status" value="1"/>
</dbReference>
<sequence>MTAYTIENPRARVCSLSLFKAHKVCVVCGGPARCFHYDAFTCSGCKTFFRRSLVDGKRYVCSKDENCPIDNSDRHFCKYCRLAKCLAVGMNTNAIQLEDEGARRRMHAQFSKTRTAVDYEGKTIQIVAPNLMIVENMCDKLVDKLLYFENRCDRIRFSTFDPLEEGLQHKDIQYFLSTASWFGDLNKLQRPTNWPIKLTRPPLSFEEIAYNLPYSTKHWFLLDMILSIEFAKMLGGFQIIPYEDQKEIVKSSVSTNRLFTEAFFSFENNSDSLIFPDGIKPLYLLQNVITDLQVDVFKKSSNPLSDTGCPRKNTFFAKPLSIFKQKTLTFLQNLLKS</sequence>
<comment type="caution">
    <text evidence="12">The sequence shown here is derived from an EMBL/GenBank/DDBJ whole genome shotgun (WGS) entry which is preliminary data.</text>
</comment>
<evidence type="ECO:0000256" key="7">
    <source>
        <dbReference type="ARBA" id="ARBA00023125"/>
    </source>
</evidence>
<keyword evidence="10" id="KW-0539">Nucleus</keyword>
<name>A0A4U5LS38_STECR</name>
<keyword evidence="6" id="KW-0805">Transcription regulation</keyword>
<dbReference type="GO" id="GO:0005634">
    <property type="term" value="C:nucleus"/>
    <property type="evidence" value="ECO:0007669"/>
    <property type="project" value="UniProtKB-SubCell"/>
</dbReference>
<dbReference type="OrthoDB" id="9984314at2759"/>
<dbReference type="InterPro" id="IPR013088">
    <property type="entry name" value="Znf_NHR/GATA"/>
</dbReference>
<dbReference type="FunFam" id="3.30.50.10:FF:000030">
    <property type="entry name" value="Nuclear Hormone Receptor family"/>
    <property type="match status" value="1"/>
</dbReference>
<gene>
    <name evidence="12" type="ORF">L596_030231</name>
</gene>
<dbReference type="PROSITE" id="PS51030">
    <property type="entry name" value="NUCLEAR_REC_DBD_2"/>
    <property type="match status" value="1"/>
</dbReference>
<dbReference type="PRINTS" id="PR00047">
    <property type="entry name" value="STROIDFINGER"/>
</dbReference>
<dbReference type="InterPro" id="IPR035500">
    <property type="entry name" value="NHR-like_dom_sf"/>
</dbReference>
<evidence type="ECO:0000256" key="5">
    <source>
        <dbReference type="ARBA" id="ARBA00022833"/>
    </source>
</evidence>
<evidence type="ECO:0000259" key="11">
    <source>
        <dbReference type="PROSITE" id="PS51030"/>
    </source>
</evidence>
<dbReference type="GO" id="GO:0043565">
    <property type="term" value="F:sequence-specific DNA binding"/>
    <property type="evidence" value="ECO:0007669"/>
    <property type="project" value="InterPro"/>
</dbReference>
<keyword evidence="8" id="KW-0804">Transcription</keyword>
<protein>
    <recommendedName>
        <fullName evidence="11">Nuclear receptor domain-containing protein</fullName>
    </recommendedName>
</protein>
<dbReference type="Gene3D" id="3.30.50.10">
    <property type="entry name" value="Erythroid Transcription Factor GATA-1, subunit A"/>
    <property type="match status" value="1"/>
</dbReference>
<keyword evidence="9" id="KW-0675">Receptor</keyword>
<dbReference type="GO" id="GO:0003700">
    <property type="term" value="F:DNA-binding transcription factor activity"/>
    <property type="evidence" value="ECO:0007669"/>
    <property type="project" value="InterPro"/>
</dbReference>
<dbReference type="Pfam" id="PF00105">
    <property type="entry name" value="zf-C4"/>
    <property type="match status" value="1"/>
</dbReference>
<evidence type="ECO:0000313" key="12">
    <source>
        <dbReference type="EMBL" id="TKR58837.1"/>
    </source>
</evidence>
<evidence type="ECO:0000313" key="13">
    <source>
        <dbReference type="Proteomes" id="UP000298663"/>
    </source>
</evidence>
<keyword evidence="7" id="KW-0238">DNA-binding</keyword>
<comment type="similarity">
    <text evidence="2">Belongs to the nuclear hormone receptor family.</text>
</comment>
<dbReference type="Gene3D" id="1.10.565.10">
    <property type="entry name" value="Retinoid X Receptor"/>
    <property type="match status" value="1"/>
</dbReference>
<dbReference type="SUPFAM" id="SSF57716">
    <property type="entry name" value="Glucocorticoid receptor-like (DNA-binding domain)"/>
    <property type="match status" value="1"/>
</dbReference>
<evidence type="ECO:0000256" key="6">
    <source>
        <dbReference type="ARBA" id="ARBA00023015"/>
    </source>
</evidence>
<feature type="domain" description="Nuclear receptor" evidence="11">
    <location>
        <begin position="22"/>
        <end position="97"/>
    </location>
</feature>
<comment type="subcellular location">
    <subcellularLocation>
        <location evidence="1">Nucleus</location>
    </subcellularLocation>
</comment>
<dbReference type="InterPro" id="IPR050274">
    <property type="entry name" value="Nuclear_hormone_rcpt_NR2"/>
</dbReference>
<dbReference type="SMART" id="SM00399">
    <property type="entry name" value="ZnF_C4"/>
    <property type="match status" value="1"/>
</dbReference>
<keyword evidence="4" id="KW-0863">Zinc-finger</keyword>
<evidence type="ECO:0000256" key="2">
    <source>
        <dbReference type="ARBA" id="ARBA00005993"/>
    </source>
</evidence>
<dbReference type="InterPro" id="IPR001628">
    <property type="entry name" value="Znf_hrmn_rcpt"/>
</dbReference>
<evidence type="ECO:0000256" key="8">
    <source>
        <dbReference type="ARBA" id="ARBA00023163"/>
    </source>
</evidence>
<evidence type="ECO:0000256" key="3">
    <source>
        <dbReference type="ARBA" id="ARBA00022723"/>
    </source>
</evidence>
<dbReference type="AlphaFoldDB" id="A0A4U5LS38"/>
<evidence type="ECO:0000256" key="9">
    <source>
        <dbReference type="ARBA" id="ARBA00023170"/>
    </source>
</evidence>
<dbReference type="PANTHER" id="PTHR24083">
    <property type="entry name" value="NUCLEAR HORMONE RECEPTOR"/>
    <property type="match status" value="1"/>
</dbReference>
<keyword evidence="3" id="KW-0479">Metal-binding</keyword>
<reference evidence="12 13" key="2">
    <citation type="journal article" date="2019" name="G3 (Bethesda)">
        <title>Hybrid Assembly of the Genome of the Entomopathogenic Nematode Steinernema carpocapsae Identifies the X-Chromosome.</title>
        <authorList>
            <person name="Serra L."/>
            <person name="Macchietto M."/>
            <person name="Macias-Munoz A."/>
            <person name="McGill C.J."/>
            <person name="Rodriguez I.M."/>
            <person name="Rodriguez B."/>
            <person name="Murad R."/>
            <person name="Mortazavi A."/>
        </authorList>
    </citation>
    <scope>NUCLEOTIDE SEQUENCE [LARGE SCALE GENOMIC DNA]</scope>
    <source>
        <strain evidence="12 13">ALL</strain>
    </source>
</reference>
<keyword evidence="5" id="KW-0862">Zinc</keyword>
<dbReference type="Proteomes" id="UP000298663">
    <property type="component" value="Unassembled WGS sequence"/>
</dbReference>
<evidence type="ECO:0000256" key="10">
    <source>
        <dbReference type="ARBA" id="ARBA00023242"/>
    </source>
</evidence>
<reference evidence="12 13" key="1">
    <citation type="journal article" date="2015" name="Genome Biol.">
        <title>Comparative genomics of Steinernema reveals deeply conserved gene regulatory networks.</title>
        <authorList>
            <person name="Dillman A.R."/>
            <person name="Macchietto M."/>
            <person name="Porter C.F."/>
            <person name="Rogers A."/>
            <person name="Williams B."/>
            <person name="Antoshechkin I."/>
            <person name="Lee M.M."/>
            <person name="Goodwin Z."/>
            <person name="Lu X."/>
            <person name="Lewis E.E."/>
            <person name="Goodrich-Blair H."/>
            <person name="Stock S.P."/>
            <person name="Adams B.J."/>
            <person name="Sternberg P.W."/>
            <person name="Mortazavi A."/>
        </authorList>
    </citation>
    <scope>NUCLEOTIDE SEQUENCE [LARGE SCALE GENOMIC DNA]</scope>
    <source>
        <strain evidence="12 13">ALL</strain>
    </source>
</reference>
<accession>A0A4U5LS38</accession>